<name>D5RNK0_9PROT</name>
<evidence type="ECO:0000256" key="6">
    <source>
        <dbReference type="ARBA" id="ARBA00022741"/>
    </source>
</evidence>
<dbReference type="EMBL" id="ADVL01000499">
    <property type="protein sequence ID" value="EFH11117.1"/>
    <property type="molecule type" value="Genomic_DNA"/>
</dbReference>
<evidence type="ECO:0000256" key="9">
    <source>
        <dbReference type="ARBA" id="ARBA00023211"/>
    </source>
</evidence>
<keyword evidence="6 11" id="KW-0547">Nucleotide-binding</keyword>
<evidence type="ECO:0000256" key="10">
    <source>
        <dbReference type="NCBIfam" id="TIGR01380"/>
    </source>
</evidence>
<feature type="compositionally biased region" description="Low complexity" evidence="12">
    <location>
        <begin position="120"/>
        <end position="132"/>
    </location>
</feature>
<dbReference type="Gene3D" id="3.30.1490.20">
    <property type="entry name" value="ATP-grasp fold, A domain"/>
    <property type="match status" value="1"/>
</dbReference>
<dbReference type="InterPro" id="IPR011761">
    <property type="entry name" value="ATP-grasp"/>
</dbReference>
<accession>D5RNK0</accession>
<dbReference type="SUPFAM" id="SSF56059">
    <property type="entry name" value="Glutathione synthetase ATP-binding domain-like"/>
    <property type="match status" value="1"/>
</dbReference>
<comment type="caution">
    <text evidence="14">The sequence shown here is derived from an EMBL/GenBank/DDBJ whole genome shotgun (WGS) entry which is preliminary data.</text>
</comment>
<evidence type="ECO:0000256" key="1">
    <source>
        <dbReference type="ARBA" id="ARBA00001936"/>
    </source>
</evidence>
<dbReference type="GO" id="GO:0005737">
    <property type="term" value="C:cytoplasm"/>
    <property type="evidence" value="ECO:0007669"/>
    <property type="project" value="TreeGrafter"/>
</dbReference>
<dbReference type="Pfam" id="PF02951">
    <property type="entry name" value="GSH-S_N"/>
    <property type="match status" value="1"/>
</dbReference>
<organism evidence="14 15">
    <name type="scientific">Pseudoroseomonas cervicalis ATCC 49957</name>
    <dbReference type="NCBI Taxonomy" id="525371"/>
    <lineage>
        <taxon>Bacteria</taxon>
        <taxon>Pseudomonadati</taxon>
        <taxon>Pseudomonadota</taxon>
        <taxon>Alphaproteobacteria</taxon>
        <taxon>Acetobacterales</taxon>
        <taxon>Roseomonadaceae</taxon>
        <taxon>Roseomonas</taxon>
    </lineage>
</organism>
<dbReference type="Proteomes" id="UP000005324">
    <property type="component" value="Unassembled WGS sequence"/>
</dbReference>
<dbReference type="PANTHER" id="PTHR21621">
    <property type="entry name" value="RIBOSOMAL PROTEIN S6 MODIFICATION PROTEIN"/>
    <property type="match status" value="1"/>
</dbReference>
<feature type="compositionally biased region" description="Basic residues" evidence="12">
    <location>
        <begin position="1"/>
        <end position="26"/>
    </location>
</feature>
<evidence type="ECO:0000256" key="8">
    <source>
        <dbReference type="ARBA" id="ARBA00022842"/>
    </source>
</evidence>
<dbReference type="InterPro" id="IPR013815">
    <property type="entry name" value="ATP_grasp_subdomain_1"/>
</dbReference>
<dbReference type="Gene3D" id="3.30.470.20">
    <property type="entry name" value="ATP-grasp fold, B domain"/>
    <property type="match status" value="1"/>
</dbReference>
<dbReference type="EC" id="6.3.2.3" evidence="10"/>
<evidence type="ECO:0000256" key="4">
    <source>
        <dbReference type="ARBA" id="ARBA00022684"/>
    </source>
</evidence>
<dbReference type="HAMAP" id="MF_00162">
    <property type="entry name" value="GSH_S"/>
    <property type="match status" value="1"/>
</dbReference>
<evidence type="ECO:0000256" key="11">
    <source>
        <dbReference type="PROSITE-ProRule" id="PRU00409"/>
    </source>
</evidence>
<dbReference type="InterPro" id="IPR016185">
    <property type="entry name" value="PreATP-grasp_dom_sf"/>
</dbReference>
<evidence type="ECO:0000256" key="5">
    <source>
        <dbReference type="ARBA" id="ARBA00022723"/>
    </source>
</evidence>
<dbReference type="PANTHER" id="PTHR21621:SF4">
    <property type="entry name" value="GLUTATHIONE SYNTHETASE"/>
    <property type="match status" value="1"/>
</dbReference>
<dbReference type="InterPro" id="IPR004218">
    <property type="entry name" value="GSHS_ATP-bd"/>
</dbReference>
<evidence type="ECO:0000259" key="13">
    <source>
        <dbReference type="PROSITE" id="PS50975"/>
    </source>
</evidence>
<feature type="region of interest" description="Disordered" evidence="12">
    <location>
        <begin position="166"/>
        <end position="185"/>
    </location>
</feature>
<protein>
    <recommendedName>
        <fullName evidence="10">Glutathione synthase</fullName>
        <ecNumber evidence="10">6.3.2.3</ecNumber>
    </recommendedName>
</protein>
<keyword evidence="4" id="KW-0317">Glutathione biosynthesis</keyword>
<evidence type="ECO:0000256" key="2">
    <source>
        <dbReference type="ARBA" id="ARBA00001946"/>
    </source>
</evidence>
<evidence type="ECO:0000256" key="3">
    <source>
        <dbReference type="ARBA" id="ARBA00022598"/>
    </source>
</evidence>
<keyword evidence="8" id="KW-0460">Magnesium</keyword>
<evidence type="ECO:0000313" key="15">
    <source>
        <dbReference type="Proteomes" id="UP000005324"/>
    </source>
</evidence>
<dbReference type="Pfam" id="PF02955">
    <property type="entry name" value="GSH-S_ATP"/>
    <property type="match status" value="1"/>
</dbReference>
<dbReference type="Gene3D" id="3.40.50.20">
    <property type="match status" value="1"/>
</dbReference>
<dbReference type="GO" id="GO:0005524">
    <property type="term" value="F:ATP binding"/>
    <property type="evidence" value="ECO:0007669"/>
    <property type="project" value="UniProtKB-UniRule"/>
</dbReference>
<feature type="compositionally biased region" description="Basic residues" evidence="12">
    <location>
        <begin position="40"/>
        <end position="51"/>
    </location>
</feature>
<evidence type="ECO:0000313" key="14">
    <source>
        <dbReference type="EMBL" id="EFH11117.1"/>
    </source>
</evidence>
<comment type="cofactor">
    <cofactor evidence="1">
        <name>Mn(2+)</name>
        <dbReference type="ChEBI" id="CHEBI:29035"/>
    </cofactor>
</comment>
<feature type="compositionally biased region" description="Low complexity" evidence="12">
    <location>
        <begin position="30"/>
        <end position="39"/>
    </location>
</feature>
<feature type="region of interest" description="Disordered" evidence="12">
    <location>
        <begin position="1"/>
        <end position="103"/>
    </location>
</feature>
<reference evidence="14 15" key="1">
    <citation type="submission" date="2010-04" db="EMBL/GenBank/DDBJ databases">
        <authorList>
            <person name="Qin X."/>
            <person name="Bachman B."/>
            <person name="Battles P."/>
            <person name="Bell A."/>
            <person name="Bess C."/>
            <person name="Bickham C."/>
            <person name="Chaboub L."/>
            <person name="Chen D."/>
            <person name="Coyle M."/>
            <person name="Deiros D.R."/>
            <person name="Dinh H."/>
            <person name="Forbes L."/>
            <person name="Fowler G."/>
            <person name="Francisco L."/>
            <person name="Fu Q."/>
            <person name="Gubbala S."/>
            <person name="Hale W."/>
            <person name="Han Y."/>
            <person name="Hemphill L."/>
            <person name="Highlander S.K."/>
            <person name="Hirani K."/>
            <person name="Hogues M."/>
            <person name="Jackson L."/>
            <person name="Jakkamsetti A."/>
            <person name="Javaid M."/>
            <person name="Jiang H."/>
            <person name="Korchina V."/>
            <person name="Kovar C."/>
            <person name="Lara F."/>
            <person name="Lee S."/>
            <person name="Mata R."/>
            <person name="Mathew T."/>
            <person name="Moen C."/>
            <person name="Morales K."/>
            <person name="Munidasa M."/>
            <person name="Nazareth L."/>
            <person name="Ngo R."/>
            <person name="Nguyen L."/>
            <person name="Okwuonu G."/>
            <person name="Ongeri F."/>
            <person name="Patil S."/>
            <person name="Petrosino J."/>
            <person name="Pham C."/>
            <person name="Pham P."/>
            <person name="Pu L.-L."/>
            <person name="Puazo M."/>
            <person name="Raj R."/>
            <person name="Reid J."/>
            <person name="Rouhana J."/>
            <person name="Saada N."/>
            <person name="Shang Y."/>
            <person name="Simmons D."/>
            <person name="Thornton R."/>
            <person name="Warren J."/>
            <person name="Weissenberger G."/>
            <person name="Zhang J."/>
            <person name="Zhang L."/>
            <person name="Zhou C."/>
            <person name="Zhu D."/>
            <person name="Muzny D."/>
            <person name="Worley K."/>
            <person name="Gibbs R."/>
        </authorList>
    </citation>
    <scope>NUCLEOTIDE SEQUENCE [LARGE SCALE GENOMIC DNA]</scope>
    <source>
        <strain evidence="14 15">ATCC 49957</strain>
    </source>
</reference>
<dbReference type="GO" id="GO:0046872">
    <property type="term" value="F:metal ion binding"/>
    <property type="evidence" value="ECO:0007669"/>
    <property type="project" value="UniProtKB-KW"/>
</dbReference>
<evidence type="ECO:0000256" key="12">
    <source>
        <dbReference type="SAM" id="MobiDB-lite"/>
    </source>
</evidence>
<proteinExistence type="inferred from homology"/>
<dbReference type="GO" id="GO:0004363">
    <property type="term" value="F:glutathione synthase activity"/>
    <property type="evidence" value="ECO:0007669"/>
    <property type="project" value="UniProtKB-UniRule"/>
</dbReference>
<keyword evidence="5" id="KW-0479">Metal-binding</keyword>
<comment type="cofactor">
    <cofactor evidence="2">
        <name>Mg(2+)</name>
        <dbReference type="ChEBI" id="CHEBI:18420"/>
    </cofactor>
</comment>
<dbReference type="NCBIfam" id="NF003573">
    <property type="entry name" value="PRK05246.1"/>
    <property type="match status" value="1"/>
</dbReference>
<dbReference type="PROSITE" id="PS50975">
    <property type="entry name" value="ATP_GRASP"/>
    <property type="match status" value="1"/>
</dbReference>
<sequence length="507" mass="55910">RHRAARRRWRARHPRRPAAPPGRHRPASPAPARARSPGSRSRRCCCPRCGRRGTPACSPPPPAAPRDRPNRRGRRPPPCAGWSHWRRGSRASPARAPIRRNRPAARAAACRRRRCRAAAANGHAAGGSANARRASRERPPAAPCRTGSSCRHDSGVRPPGQWRTARAGAPPWYSAPGNATTAGNARRRHGASSMAKGLKVAVQMDPIQGINIDGDSTFALMLEAQARGHQLWHYHVKDLTLASGKVLARMQPVEVRREKGNHFTLGESALHDLSTMDVVLMRQDPPFDMAYITATHILEHIHPKTLVVNDPAHVRNAPEKLFVMQFPELMPDTIITHDPLEVRAFRKKHGDIIVKPLFGNGGAGVFHLRPDDGNLNALLELYAERSREPLMIQQYLPAVRKGDKRIILVDGVAMGAINRVPAEGESRSNMHVGGRPEAVALTPRDREICERIGPELKARGLIFVGIDVIGDYLTEINVTSPTGLQELARFDGIHLEKAIWDAIESKR</sequence>
<dbReference type="NCBIfam" id="TIGR01380">
    <property type="entry name" value="glut_syn"/>
    <property type="match status" value="1"/>
</dbReference>
<feature type="region of interest" description="Disordered" evidence="12">
    <location>
        <begin position="120"/>
        <end position="161"/>
    </location>
</feature>
<keyword evidence="3 14" id="KW-0436">Ligase</keyword>
<dbReference type="SUPFAM" id="SSF52440">
    <property type="entry name" value="PreATP-grasp domain"/>
    <property type="match status" value="1"/>
</dbReference>
<dbReference type="InterPro" id="IPR006284">
    <property type="entry name" value="Glut_synth_pro"/>
</dbReference>
<keyword evidence="7 11" id="KW-0067">ATP-binding</keyword>
<keyword evidence="15" id="KW-1185">Reference proteome</keyword>
<keyword evidence="9" id="KW-0464">Manganese</keyword>
<feature type="non-terminal residue" evidence="14">
    <location>
        <position position="1"/>
    </location>
</feature>
<feature type="domain" description="ATP-grasp" evidence="13">
    <location>
        <begin position="320"/>
        <end position="504"/>
    </location>
</feature>
<dbReference type="InterPro" id="IPR004215">
    <property type="entry name" value="GSHS_N"/>
</dbReference>
<evidence type="ECO:0000256" key="7">
    <source>
        <dbReference type="ARBA" id="ARBA00022840"/>
    </source>
</evidence>
<gene>
    <name evidence="14" type="primary">gshB</name>
    <name evidence="14" type="ORF">HMPREF0731_2661</name>
</gene>
<dbReference type="HOGENOM" id="CLU_538118_0_0_5"/>
<dbReference type="AlphaFoldDB" id="D5RNK0"/>